<evidence type="ECO:0000313" key="2">
    <source>
        <dbReference type="EMBL" id="KAB7496136.1"/>
    </source>
</evidence>
<evidence type="ECO:0000313" key="3">
    <source>
        <dbReference type="Proteomes" id="UP000326759"/>
    </source>
</evidence>
<dbReference type="EMBL" id="SEYY01021708">
    <property type="protein sequence ID" value="KAB7496136.1"/>
    <property type="molecule type" value="Genomic_DNA"/>
</dbReference>
<keyword evidence="1" id="KW-0472">Membrane</keyword>
<comment type="caution">
    <text evidence="2">The sequence shown here is derived from an EMBL/GenBank/DDBJ whole genome shotgun (WGS) entry which is preliminary data.</text>
</comment>
<protein>
    <submittedName>
        <fullName evidence="2">Uncharacterized protein</fullName>
    </submittedName>
</protein>
<reference evidence="2 3" key="1">
    <citation type="journal article" date="2019" name="PLoS Biol.">
        <title>Sex chromosomes control vertical transmission of feminizing Wolbachia symbionts in an isopod.</title>
        <authorList>
            <person name="Becking T."/>
            <person name="Chebbi M.A."/>
            <person name="Giraud I."/>
            <person name="Moumen B."/>
            <person name="Laverre T."/>
            <person name="Caubet Y."/>
            <person name="Peccoud J."/>
            <person name="Gilbert C."/>
            <person name="Cordaux R."/>
        </authorList>
    </citation>
    <scope>NUCLEOTIDE SEQUENCE [LARGE SCALE GENOMIC DNA]</scope>
    <source>
        <strain evidence="2">ANa2</strain>
        <tissue evidence="2">Whole body excluding digestive tract and cuticle</tissue>
    </source>
</reference>
<keyword evidence="1" id="KW-1133">Transmembrane helix</keyword>
<evidence type="ECO:0000256" key="1">
    <source>
        <dbReference type="SAM" id="Phobius"/>
    </source>
</evidence>
<name>A0A5N5SQ07_9CRUS</name>
<feature type="transmembrane region" description="Helical" evidence="1">
    <location>
        <begin position="28"/>
        <end position="48"/>
    </location>
</feature>
<dbReference type="AlphaFoldDB" id="A0A5N5SQ07"/>
<sequence length="71" mass="8377">MDVEYALKRRERTLYGFGAMKIKLKSRILTYFCKSLVLIISLFLPTNVMPKLKADLSYNSNRRIQTYNINN</sequence>
<keyword evidence="3" id="KW-1185">Reference proteome</keyword>
<accession>A0A5N5SQ07</accession>
<proteinExistence type="predicted"/>
<organism evidence="2 3">
    <name type="scientific">Armadillidium nasatum</name>
    <dbReference type="NCBI Taxonomy" id="96803"/>
    <lineage>
        <taxon>Eukaryota</taxon>
        <taxon>Metazoa</taxon>
        <taxon>Ecdysozoa</taxon>
        <taxon>Arthropoda</taxon>
        <taxon>Crustacea</taxon>
        <taxon>Multicrustacea</taxon>
        <taxon>Malacostraca</taxon>
        <taxon>Eumalacostraca</taxon>
        <taxon>Peracarida</taxon>
        <taxon>Isopoda</taxon>
        <taxon>Oniscidea</taxon>
        <taxon>Crinocheta</taxon>
        <taxon>Armadillidiidae</taxon>
        <taxon>Armadillidium</taxon>
    </lineage>
</organism>
<gene>
    <name evidence="2" type="ORF">Anas_07281</name>
</gene>
<keyword evidence="1" id="KW-0812">Transmembrane</keyword>
<dbReference type="Proteomes" id="UP000326759">
    <property type="component" value="Unassembled WGS sequence"/>
</dbReference>